<dbReference type="InterPro" id="IPR004843">
    <property type="entry name" value="Calcineurin-like_PHP"/>
</dbReference>
<sequence>MHMVDQFKTWLADLTSCLSLFALSVALYAILTQMRSHYLLAAILAVPVRSAPTADETYPYRGPDVPIGDWVDHTINGNGKGFHRLVEPLAVKPASTNPTNNINVISLSYIPAKHEEATVGINIHYQTPFGLATEPSVQWDTGASALNNLATGKSKTYDRTPPCSLINNVIQCSQFFHNVHIENLEPGTTYYYQIPAANGTPQSDVLSFITAQAKGDLSEFTIAINNDMGYTNAGGTYKYNEREVEDGLAFVWHGGDLSYANDWYSGVIPCNSSEWPVCYNGSFSTLPNNDTNLDYFNTTLPAGERPNQGSPRGGDIGVLYESNWDLWQQWMNKITKKVPYMVLPGDHEATCADHDNYPPDKMFVEDLERVKKKEEDCLGKDKDSPKCKCKGEDKYTPECEEEECKCKPIKMHEETHPLDEETYLLSDEVHPLANMTHIMDVGPFGKINGSYKDNKAYEQYQWLKKDLENVNRCKSPWVIIMGHRLMYSFKCGDYHEHLREAFERLFLKHKVDLYVAGHVHWYERLKPIRNCIVNHTSIVDTNTYQVNPGHSIVHVINGAAGNIESHATTNKSNSYLTEVIDKTSIATCPDV</sequence>
<evidence type="ECO:0000313" key="6">
    <source>
        <dbReference type="Proteomes" id="UP000253153"/>
    </source>
</evidence>
<dbReference type="OrthoDB" id="45007at2759"/>
<organism evidence="5 6">
    <name type="scientific">Fusarium coffeatum</name>
    <dbReference type="NCBI Taxonomy" id="231269"/>
    <lineage>
        <taxon>Eukaryota</taxon>
        <taxon>Fungi</taxon>
        <taxon>Dikarya</taxon>
        <taxon>Ascomycota</taxon>
        <taxon>Pezizomycotina</taxon>
        <taxon>Sordariomycetes</taxon>
        <taxon>Hypocreomycetidae</taxon>
        <taxon>Hypocreales</taxon>
        <taxon>Nectriaceae</taxon>
        <taxon>Fusarium</taxon>
        <taxon>Fusarium incarnatum-equiseti species complex</taxon>
    </lineage>
</organism>
<comment type="catalytic activity">
    <reaction evidence="2">
        <text>a phosphate monoester + H2O = an alcohol + phosphate</text>
        <dbReference type="Rhea" id="RHEA:15017"/>
        <dbReference type="ChEBI" id="CHEBI:15377"/>
        <dbReference type="ChEBI" id="CHEBI:30879"/>
        <dbReference type="ChEBI" id="CHEBI:43474"/>
        <dbReference type="ChEBI" id="CHEBI:67140"/>
        <dbReference type="EC" id="3.1.3.2"/>
    </reaction>
</comment>
<dbReference type="Gene3D" id="3.60.21.10">
    <property type="match status" value="2"/>
</dbReference>
<keyword evidence="1" id="KW-0732">Signal</keyword>
<evidence type="ECO:0000259" key="3">
    <source>
        <dbReference type="Pfam" id="PF00149"/>
    </source>
</evidence>
<keyword evidence="6" id="KW-1185">Reference proteome</keyword>
<dbReference type="InterPro" id="IPR008963">
    <property type="entry name" value="Purple_acid_Pase-like_N"/>
</dbReference>
<dbReference type="Gene3D" id="2.60.40.380">
    <property type="entry name" value="Purple acid phosphatase-like, N-terminal"/>
    <property type="match status" value="1"/>
</dbReference>
<dbReference type="PANTHER" id="PTHR22953:SF153">
    <property type="entry name" value="PURPLE ACID PHOSPHATASE"/>
    <property type="match status" value="1"/>
</dbReference>
<dbReference type="AlphaFoldDB" id="A0A366R5Q9"/>
<evidence type="ECO:0000313" key="5">
    <source>
        <dbReference type="EMBL" id="RBR12479.1"/>
    </source>
</evidence>
<dbReference type="SUPFAM" id="SSF56300">
    <property type="entry name" value="Metallo-dependent phosphatases"/>
    <property type="match status" value="1"/>
</dbReference>
<dbReference type="InterPro" id="IPR029052">
    <property type="entry name" value="Metallo-depent_PP-like"/>
</dbReference>
<gene>
    <name evidence="5" type="ORF">FIESC28_08603</name>
</gene>
<dbReference type="PIRSF" id="PIRSF000900">
    <property type="entry name" value="Acid_Ptase_Asper"/>
    <property type="match status" value="1"/>
</dbReference>
<dbReference type="InterPro" id="IPR015914">
    <property type="entry name" value="PAPs_N"/>
</dbReference>
<comment type="caution">
    <text evidence="5">The sequence shown here is derived from an EMBL/GenBank/DDBJ whole genome shotgun (WGS) entry which is preliminary data.</text>
</comment>
<feature type="domain" description="Purple acid phosphatase N-terminal" evidence="4">
    <location>
        <begin position="121"/>
        <end position="210"/>
    </location>
</feature>
<comment type="similarity">
    <text evidence="2">Belongs to the metallophosphoesterase superfamily. Purple acid phosphatase family.</text>
</comment>
<proteinExistence type="inferred from homology"/>
<evidence type="ECO:0000259" key="4">
    <source>
        <dbReference type="Pfam" id="PF16656"/>
    </source>
</evidence>
<reference evidence="5 6" key="1">
    <citation type="submission" date="2018-06" db="EMBL/GenBank/DDBJ databases">
        <title>Fusarium incarnatum-equiseti species complex species 28.</title>
        <authorList>
            <person name="Gardiner D.M."/>
        </authorList>
    </citation>
    <scope>NUCLEOTIDE SEQUENCE [LARGE SCALE GENOMIC DNA]</scope>
    <source>
        <strain evidence="5 6">FIESC_28</strain>
    </source>
</reference>
<dbReference type="GeneID" id="41998037"/>
<dbReference type="SUPFAM" id="SSF49363">
    <property type="entry name" value="Purple acid phosphatase, N-terminal domain"/>
    <property type="match status" value="1"/>
</dbReference>
<name>A0A366R5Q9_9HYPO</name>
<dbReference type="InterPro" id="IPR014390">
    <property type="entry name" value="Acid_Pase_Asper"/>
</dbReference>
<dbReference type="PANTHER" id="PTHR22953">
    <property type="entry name" value="ACID PHOSPHATASE RELATED"/>
    <property type="match status" value="1"/>
</dbReference>
<accession>A0A366R5Q9</accession>
<dbReference type="RefSeq" id="XP_031013169.1">
    <property type="nucleotide sequence ID" value="XM_031162741.1"/>
</dbReference>
<dbReference type="InterPro" id="IPR039331">
    <property type="entry name" value="PAPs-like"/>
</dbReference>
<feature type="domain" description="Calcineurin-like phosphoesterase" evidence="3">
    <location>
        <begin position="314"/>
        <end position="522"/>
    </location>
</feature>
<evidence type="ECO:0000256" key="1">
    <source>
        <dbReference type="ARBA" id="ARBA00022729"/>
    </source>
</evidence>
<dbReference type="Proteomes" id="UP000253153">
    <property type="component" value="Unassembled WGS sequence"/>
</dbReference>
<keyword evidence="2" id="KW-0378">Hydrolase</keyword>
<dbReference type="Pfam" id="PF16656">
    <property type="entry name" value="Pur_ac_phosph_N"/>
    <property type="match status" value="1"/>
</dbReference>
<dbReference type="GO" id="GO:0003993">
    <property type="term" value="F:acid phosphatase activity"/>
    <property type="evidence" value="ECO:0007669"/>
    <property type="project" value="UniProtKB-EC"/>
</dbReference>
<dbReference type="GO" id="GO:0046872">
    <property type="term" value="F:metal ion binding"/>
    <property type="evidence" value="ECO:0007669"/>
    <property type="project" value="InterPro"/>
</dbReference>
<evidence type="ECO:0000256" key="2">
    <source>
        <dbReference type="RuleBase" id="RU361203"/>
    </source>
</evidence>
<dbReference type="EC" id="3.1.3.2" evidence="2"/>
<dbReference type="EMBL" id="QKXC01000198">
    <property type="protein sequence ID" value="RBR12479.1"/>
    <property type="molecule type" value="Genomic_DNA"/>
</dbReference>
<dbReference type="Pfam" id="PF00149">
    <property type="entry name" value="Metallophos"/>
    <property type="match status" value="1"/>
</dbReference>
<protein>
    <recommendedName>
        <fullName evidence="2">Purple acid phosphatase</fullName>
        <ecNumber evidence="2">3.1.3.2</ecNumber>
    </recommendedName>
</protein>